<accession>A0A139AQH6</accession>
<dbReference type="AlphaFoldDB" id="A0A139AQH6"/>
<dbReference type="InterPro" id="IPR051828">
    <property type="entry name" value="HAD-like_hydrolase_domain"/>
</dbReference>
<dbReference type="InterPro" id="IPR044924">
    <property type="entry name" value="HAD-SF_hydro_IA_REG-2-like_cap"/>
</dbReference>
<dbReference type="InterPro" id="IPR036412">
    <property type="entry name" value="HAD-like_sf"/>
</dbReference>
<evidence type="ECO:0000313" key="1">
    <source>
        <dbReference type="EMBL" id="KXS18978.1"/>
    </source>
</evidence>
<evidence type="ECO:0000313" key="2">
    <source>
        <dbReference type="Proteomes" id="UP000070544"/>
    </source>
</evidence>
<name>A0A139AQH6_GONPJ</name>
<dbReference type="PANTHER" id="PTHR46191:SF2">
    <property type="entry name" value="HALOACID DEHALOGENASE-LIKE HYDROLASE DOMAIN-CONTAINING PROTEIN 3"/>
    <property type="match status" value="1"/>
</dbReference>
<dbReference type="Proteomes" id="UP000070544">
    <property type="component" value="Unassembled WGS sequence"/>
</dbReference>
<gene>
    <name evidence="1" type="ORF">M427DRAFT_53443</name>
</gene>
<dbReference type="Gene3D" id="3.40.50.1000">
    <property type="entry name" value="HAD superfamily/HAD-like"/>
    <property type="match status" value="1"/>
</dbReference>
<dbReference type="InterPro" id="IPR023214">
    <property type="entry name" value="HAD_sf"/>
</dbReference>
<dbReference type="GO" id="GO:0005634">
    <property type="term" value="C:nucleus"/>
    <property type="evidence" value="ECO:0007669"/>
    <property type="project" value="TreeGrafter"/>
</dbReference>
<dbReference type="PANTHER" id="PTHR46191">
    <property type="match status" value="1"/>
</dbReference>
<organism evidence="1 2">
    <name type="scientific">Gonapodya prolifera (strain JEL478)</name>
    <name type="common">Monoblepharis prolifera</name>
    <dbReference type="NCBI Taxonomy" id="1344416"/>
    <lineage>
        <taxon>Eukaryota</taxon>
        <taxon>Fungi</taxon>
        <taxon>Fungi incertae sedis</taxon>
        <taxon>Chytridiomycota</taxon>
        <taxon>Chytridiomycota incertae sedis</taxon>
        <taxon>Monoblepharidomycetes</taxon>
        <taxon>Monoblepharidales</taxon>
        <taxon>Gonapodyaceae</taxon>
        <taxon>Gonapodya</taxon>
    </lineage>
</organism>
<dbReference type="EMBL" id="KQ965740">
    <property type="protein sequence ID" value="KXS18978.1"/>
    <property type="molecule type" value="Genomic_DNA"/>
</dbReference>
<sequence>MRRDPKCLLVTFDAFGTLFTPRGGIGPHYHATCLAHGIQPPSPEAISKAFPAARQRLSALHPNFGFGSESVGVGPIYWWATLIRDTLIDAGLEPTKARGKKWNAVVRELYSGFQEADKYEVFPDVLSTLDTLHNSNFPTCLGVVSNMDNRLSTILENLALNKYFDFVLTSYKAGVEKPNAEIWARTLSIAEKMWGYDVPDVVAVHVGDDPEKDFRGSGDNGFIPFLLRRKESIMDTERKNGHVNSLTDVVAYLSKRGLILKREKL</sequence>
<reference evidence="1 2" key="1">
    <citation type="journal article" date="2015" name="Genome Biol. Evol.">
        <title>Phylogenomic analyses indicate that early fungi evolved digesting cell walls of algal ancestors of land plants.</title>
        <authorList>
            <person name="Chang Y."/>
            <person name="Wang S."/>
            <person name="Sekimoto S."/>
            <person name="Aerts A.L."/>
            <person name="Choi C."/>
            <person name="Clum A."/>
            <person name="LaButti K.M."/>
            <person name="Lindquist E.A."/>
            <person name="Yee Ngan C."/>
            <person name="Ohm R.A."/>
            <person name="Salamov A.A."/>
            <person name="Grigoriev I.V."/>
            <person name="Spatafora J.W."/>
            <person name="Berbee M.L."/>
        </authorList>
    </citation>
    <scope>NUCLEOTIDE SEQUENCE [LARGE SCALE GENOMIC DNA]</scope>
    <source>
        <strain evidence="1 2">JEL478</strain>
    </source>
</reference>
<dbReference type="OMA" id="WWRQLIA"/>
<dbReference type="OrthoDB" id="444127at2759"/>
<keyword evidence="2" id="KW-1185">Reference proteome</keyword>
<proteinExistence type="predicted"/>
<dbReference type="SUPFAM" id="SSF56784">
    <property type="entry name" value="HAD-like"/>
    <property type="match status" value="1"/>
</dbReference>
<protein>
    <submittedName>
        <fullName evidence="1">HAD-like protein</fullName>
    </submittedName>
</protein>
<dbReference type="Gene3D" id="1.10.150.720">
    <property type="entry name" value="Haloacid dehalogenase-like hydrolase"/>
    <property type="match status" value="1"/>
</dbReference>
<dbReference type="STRING" id="1344416.A0A139AQH6"/>
<dbReference type="Pfam" id="PF00702">
    <property type="entry name" value="Hydrolase"/>
    <property type="match status" value="1"/>
</dbReference>